<dbReference type="RefSeq" id="WP_183968124.1">
    <property type="nucleotide sequence ID" value="NZ_BAABEW010000022.1"/>
</dbReference>
<feature type="signal peptide" evidence="1">
    <location>
        <begin position="1"/>
        <end position="36"/>
    </location>
</feature>
<dbReference type="Proteomes" id="UP000532440">
    <property type="component" value="Unassembled WGS sequence"/>
</dbReference>
<comment type="caution">
    <text evidence="2">The sequence shown here is derived from an EMBL/GenBank/DDBJ whole genome shotgun (WGS) entry which is preliminary data.</text>
</comment>
<gene>
    <name evidence="2" type="ORF">HNQ70_002537</name>
</gene>
<evidence type="ECO:0000313" key="3">
    <source>
        <dbReference type="Proteomes" id="UP000532440"/>
    </source>
</evidence>
<keyword evidence="1" id="KW-0732">Signal</keyword>
<sequence length="145" mass="15179">MNASTTTQDAAGRRGLRWLRLAAAATLLAGAASVLAAPDRAAVEERYLQERAVCERLGADQDRAACLREAGAARAQALEGALNDGAADHRENSLARCRMLQGDDRRDCLSRMSGAGSVSGSVEGGGVLREYRTRELGAPGQPGGR</sequence>
<accession>A0A7W8HI72</accession>
<dbReference type="AlphaFoldDB" id="A0A7W8HI72"/>
<reference evidence="2 3" key="1">
    <citation type="submission" date="2020-08" db="EMBL/GenBank/DDBJ databases">
        <title>Genomic Encyclopedia of Type Strains, Phase IV (KMG-IV): sequencing the most valuable type-strain genomes for metagenomic binning, comparative biology and taxonomic classification.</title>
        <authorList>
            <person name="Goeker M."/>
        </authorList>
    </citation>
    <scope>NUCLEOTIDE SEQUENCE [LARGE SCALE GENOMIC DNA]</scope>
    <source>
        <strain evidence="2 3">DSM 29781</strain>
    </source>
</reference>
<protein>
    <recommendedName>
        <fullName evidence="4">Lysozyme inhibitor LprI N-terminal domain-containing protein</fullName>
    </recommendedName>
</protein>
<name>A0A7W8HI72_9BURK</name>
<feature type="chain" id="PRO_5031498713" description="Lysozyme inhibitor LprI N-terminal domain-containing protein" evidence="1">
    <location>
        <begin position="37"/>
        <end position="145"/>
    </location>
</feature>
<keyword evidence="3" id="KW-1185">Reference proteome</keyword>
<proteinExistence type="predicted"/>
<evidence type="ECO:0008006" key="4">
    <source>
        <dbReference type="Google" id="ProtNLM"/>
    </source>
</evidence>
<organism evidence="2 3">
    <name type="scientific">Quisquiliibacterium transsilvanicum</name>
    <dbReference type="NCBI Taxonomy" id="1549638"/>
    <lineage>
        <taxon>Bacteria</taxon>
        <taxon>Pseudomonadati</taxon>
        <taxon>Pseudomonadota</taxon>
        <taxon>Betaproteobacteria</taxon>
        <taxon>Burkholderiales</taxon>
        <taxon>Burkholderiaceae</taxon>
        <taxon>Quisquiliibacterium</taxon>
    </lineage>
</organism>
<evidence type="ECO:0000313" key="2">
    <source>
        <dbReference type="EMBL" id="MBB5272514.1"/>
    </source>
</evidence>
<dbReference type="EMBL" id="JACHGB010000005">
    <property type="protein sequence ID" value="MBB5272514.1"/>
    <property type="molecule type" value="Genomic_DNA"/>
</dbReference>
<evidence type="ECO:0000256" key="1">
    <source>
        <dbReference type="SAM" id="SignalP"/>
    </source>
</evidence>